<comment type="caution">
    <text evidence="2">The sequence shown here is derived from an EMBL/GenBank/DDBJ whole genome shotgun (WGS) entry which is preliminary data.</text>
</comment>
<evidence type="ECO:0000313" key="2">
    <source>
        <dbReference type="EMBL" id="OYQ41966.1"/>
    </source>
</evidence>
<reference evidence="2 3" key="1">
    <citation type="submission" date="2017-07" db="EMBL/GenBank/DDBJ databases">
        <title>Flavobacterium cyanobacteriorum sp. nov., isolated from cyanobacterial aggregates in a eutrophic lake.</title>
        <authorList>
            <person name="Cai H."/>
        </authorList>
    </citation>
    <scope>NUCLEOTIDE SEQUENCE [LARGE SCALE GENOMIC DNA]</scope>
    <source>
        <strain evidence="2 3">TH167</strain>
    </source>
</reference>
<proteinExistence type="predicted"/>
<evidence type="ECO:0000313" key="3">
    <source>
        <dbReference type="Proteomes" id="UP000216035"/>
    </source>
</evidence>
<dbReference type="SUPFAM" id="SSF159888">
    <property type="entry name" value="YdhG-like"/>
    <property type="match status" value="1"/>
</dbReference>
<organism evidence="2 3">
    <name type="scientific">Flavobacterium aurantiibacter</name>
    <dbReference type="NCBI Taxonomy" id="2023067"/>
    <lineage>
        <taxon>Bacteria</taxon>
        <taxon>Pseudomonadati</taxon>
        <taxon>Bacteroidota</taxon>
        <taxon>Flavobacteriia</taxon>
        <taxon>Flavobacteriales</taxon>
        <taxon>Flavobacteriaceae</taxon>
        <taxon>Flavobacterium</taxon>
    </lineage>
</organism>
<dbReference type="EMBL" id="NOXX01000217">
    <property type="protein sequence ID" value="OYQ41966.1"/>
    <property type="molecule type" value="Genomic_DNA"/>
</dbReference>
<dbReference type="AlphaFoldDB" id="A0A255ZKG9"/>
<dbReference type="OrthoDB" id="9813231at2"/>
<dbReference type="RefSeq" id="WP_094487136.1">
    <property type="nucleotide sequence ID" value="NZ_NOXX01000217.1"/>
</dbReference>
<keyword evidence="3" id="KW-1185">Reference proteome</keyword>
<dbReference type="Gene3D" id="3.90.1150.200">
    <property type="match status" value="1"/>
</dbReference>
<protein>
    <recommendedName>
        <fullName evidence="1">YdhG-like domain-containing protein</fullName>
    </recommendedName>
</protein>
<sequence>MIEKSEAVDKYIAAQPQDRQNDLNELRDTLIKSLPSGFEETIGYGMPAYVVPHSMFPRGYHCDPKQPLPFVSFANQKNFIALYHMGIYVNTDLLNWFTEQYPLHSKRKLDMGKSCIRFKPAELPIKLLGELLKQMTPKDWILLYEAALERR</sequence>
<accession>A0A255ZKG9</accession>
<evidence type="ECO:0000259" key="1">
    <source>
        <dbReference type="Pfam" id="PF08818"/>
    </source>
</evidence>
<dbReference type="Pfam" id="PF08818">
    <property type="entry name" value="DUF1801"/>
    <property type="match status" value="1"/>
</dbReference>
<dbReference type="Proteomes" id="UP000216035">
    <property type="component" value="Unassembled WGS sequence"/>
</dbReference>
<gene>
    <name evidence="2" type="ORF">CHX27_12695</name>
</gene>
<dbReference type="InterPro" id="IPR014922">
    <property type="entry name" value="YdhG-like"/>
</dbReference>
<name>A0A255ZKG9_9FLAO</name>
<feature type="domain" description="YdhG-like" evidence="1">
    <location>
        <begin position="19"/>
        <end position="134"/>
    </location>
</feature>